<feature type="transmembrane region" description="Helical" evidence="8">
    <location>
        <begin position="20"/>
        <end position="41"/>
    </location>
</feature>
<dbReference type="Proteomes" id="UP000064844">
    <property type="component" value="Chromosome"/>
</dbReference>
<dbReference type="InterPro" id="IPR005548">
    <property type="entry name" value="Cell_div_FtsQ/DivIB_C"/>
</dbReference>
<evidence type="ECO:0000256" key="5">
    <source>
        <dbReference type="ARBA" id="ARBA00022989"/>
    </source>
</evidence>
<dbReference type="RefSeq" id="WP_052082337.1">
    <property type="nucleotide sequence ID" value="NZ_CALICV010000085.1"/>
</dbReference>
<dbReference type="PROSITE" id="PS51779">
    <property type="entry name" value="POTRA"/>
    <property type="match status" value="1"/>
</dbReference>
<feature type="domain" description="POTRA" evidence="9">
    <location>
        <begin position="41"/>
        <end position="110"/>
    </location>
</feature>
<keyword evidence="4 8" id="KW-0812">Transmembrane</keyword>
<evidence type="ECO:0000256" key="7">
    <source>
        <dbReference type="ARBA" id="ARBA00023306"/>
    </source>
</evidence>
<evidence type="ECO:0000256" key="2">
    <source>
        <dbReference type="ARBA" id="ARBA00022475"/>
    </source>
</evidence>
<dbReference type="Proteomes" id="UP000245778">
    <property type="component" value="Unassembled WGS sequence"/>
</dbReference>
<dbReference type="eggNOG" id="COG1589">
    <property type="taxonomic scope" value="Bacteria"/>
</dbReference>
<keyword evidence="2" id="KW-1003">Cell membrane</keyword>
<evidence type="ECO:0000256" key="4">
    <source>
        <dbReference type="ARBA" id="ARBA00022692"/>
    </source>
</evidence>
<dbReference type="STRING" id="1297617.IB211_01033"/>
<dbReference type="Pfam" id="PF03799">
    <property type="entry name" value="FtsQ_DivIB_C"/>
    <property type="match status" value="1"/>
</dbReference>
<evidence type="ECO:0000313" key="10">
    <source>
        <dbReference type="EMBL" id="ALP93426.1"/>
    </source>
</evidence>
<proteinExistence type="predicted"/>
<keyword evidence="5 8" id="KW-1133">Transmembrane helix</keyword>
<dbReference type="Gene3D" id="3.10.20.310">
    <property type="entry name" value="membrane protein fhac"/>
    <property type="match status" value="1"/>
</dbReference>
<evidence type="ECO:0000313" key="12">
    <source>
        <dbReference type="Proteomes" id="UP000064844"/>
    </source>
</evidence>
<dbReference type="KEGG" id="ibu:IB211_01033"/>
<reference evidence="11 13" key="3">
    <citation type="submission" date="2018-04" db="EMBL/GenBank/DDBJ databases">
        <title>Genomic Encyclopedia of Type Strains, Phase IV (KMG-IV): sequencing the most valuable type-strain genomes for metagenomic binning, comparative biology and taxonomic classification.</title>
        <authorList>
            <person name="Goeker M."/>
        </authorList>
    </citation>
    <scope>NUCLEOTIDE SEQUENCE [LARGE SCALE GENOMIC DNA]</scope>
    <source>
        <strain evidence="11 13">DSM 26588</strain>
    </source>
</reference>
<keyword evidence="3 10" id="KW-0132">Cell division</keyword>
<keyword evidence="12" id="KW-1185">Reference proteome</keyword>
<evidence type="ECO:0000256" key="1">
    <source>
        <dbReference type="ARBA" id="ARBA00004370"/>
    </source>
</evidence>
<evidence type="ECO:0000313" key="11">
    <source>
        <dbReference type="EMBL" id="PVY58784.1"/>
    </source>
</evidence>
<evidence type="ECO:0000256" key="8">
    <source>
        <dbReference type="SAM" id="Phobius"/>
    </source>
</evidence>
<name>A0A0S2W2G4_9FIRM</name>
<evidence type="ECO:0000313" key="13">
    <source>
        <dbReference type="Proteomes" id="UP000245778"/>
    </source>
</evidence>
<dbReference type="AlphaFoldDB" id="A0A0S2W2G4"/>
<protein>
    <submittedName>
        <fullName evidence="10">Cell division protein FtsQ</fullName>
    </submittedName>
</protein>
<reference evidence="12" key="2">
    <citation type="submission" date="2015-04" db="EMBL/GenBank/DDBJ databases">
        <title>A butyrogenic pathway from the amino acid lysine in a human gut commensal.</title>
        <authorList>
            <person name="de Vos W.M."/>
            <person name="Bui N.T.P."/>
            <person name="Plugge C.M."/>
            <person name="Ritari J."/>
        </authorList>
    </citation>
    <scope>NUCLEOTIDE SEQUENCE [LARGE SCALE GENOMIC DNA]</scope>
    <source>
        <strain evidence="12">AF211</strain>
    </source>
</reference>
<evidence type="ECO:0000256" key="6">
    <source>
        <dbReference type="ARBA" id="ARBA00023136"/>
    </source>
</evidence>
<dbReference type="EMBL" id="CP011307">
    <property type="protein sequence ID" value="ALP93426.1"/>
    <property type="molecule type" value="Genomic_DNA"/>
</dbReference>
<evidence type="ECO:0000256" key="3">
    <source>
        <dbReference type="ARBA" id="ARBA00022618"/>
    </source>
</evidence>
<dbReference type="GO" id="GO:0051301">
    <property type="term" value="P:cell division"/>
    <property type="evidence" value="ECO:0007669"/>
    <property type="project" value="UniProtKB-KW"/>
</dbReference>
<dbReference type="Pfam" id="PF08478">
    <property type="entry name" value="POTRA_1"/>
    <property type="match status" value="1"/>
</dbReference>
<organism evidence="10 12">
    <name type="scientific">Intestinimonas butyriciproducens</name>
    <dbReference type="NCBI Taxonomy" id="1297617"/>
    <lineage>
        <taxon>Bacteria</taxon>
        <taxon>Bacillati</taxon>
        <taxon>Bacillota</taxon>
        <taxon>Clostridia</taxon>
        <taxon>Eubacteriales</taxon>
        <taxon>Intestinimonas</taxon>
    </lineage>
</organism>
<dbReference type="InterPro" id="IPR034746">
    <property type="entry name" value="POTRA"/>
</dbReference>
<dbReference type="PANTHER" id="PTHR37820">
    <property type="entry name" value="CELL DIVISION PROTEIN DIVIB"/>
    <property type="match status" value="1"/>
</dbReference>
<keyword evidence="6 8" id="KW-0472">Membrane</keyword>
<comment type="subcellular location">
    <subcellularLocation>
        <location evidence="1">Membrane</location>
    </subcellularLocation>
</comment>
<evidence type="ECO:0000259" key="9">
    <source>
        <dbReference type="PROSITE" id="PS51779"/>
    </source>
</evidence>
<reference evidence="10 12" key="1">
    <citation type="journal article" date="2015" name="Nat. Commun.">
        <title>Production of butyrate from lysine and the Amadori product fructoselysine by a human gut commensal.</title>
        <authorList>
            <person name="Bui T.P."/>
            <person name="Ritari J."/>
            <person name="Boeren S."/>
            <person name="de Waard P."/>
            <person name="Plugge C.M."/>
            <person name="de Vos W.M."/>
        </authorList>
    </citation>
    <scope>NUCLEOTIDE SEQUENCE [LARGE SCALE GENOMIC DNA]</scope>
    <source>
        <strain evidence="10 12">AF211</strain>
    </source>
</reference>
<dbReference type="EMBL" id="QEKK01000003">
    <property type="protein sequence ID" value="PVY58784.1"/>
    <property type="molecule type" value="Genomic_DNA"/>
</dbReference>
<keyword evidence="7" id="KW-0131">Cell cycle</keyword>
<accession>A0A0S2W2G4</accession>
<dbReference type="InterPro" id="IPR013685">
    <property type="entry name" value="POTRA_FtsQ_type"/>
</dbReference>
<sequence>MAARRSNKRKRRNRGRFGILYQFLSLVIILVVIAAGCVVFFRVDEVTVDGESKYTAEEIIAASGIEQGDNLFLISPVQTGRKIASVLPYVDNVNVRRALPDGVVITVTECMPAAVIQGNGSWWIIDAKGKVLEQTASGTGAAVVSGLTALLPVEGTRLAVEDADSAKLNSLLQLLRAFSDRGMAEKVSSIDLTSTANIILEYDGRFTVKIPMNPENFALKVRALDETVAQLQTNESGSIDLTREDKVYFDQTGGGK</sequence>
<dbReference type="InterPro" id="IPR050487">
    <property type="entry name" value="FtsQ_DivIB"/>
</dbReference>
<dbReference type="GeneID" id="93229739"/>
<dbReference type="GO" id="GO:0005886">
    <property type="term" value="C:plasma membrane"/>
    <property type="evidence" value="ECO:0007669"/>
    <property type="project" value="TreeGrafter"/>
</dbReference>
<dbReference type="PANTHER" id="PTHR37820:SF1">
    <property type="entry name" value="CELL DIVISION PROTEIN FTSQ"/>
    <property type="match status" value="1"/>
</dbReference>
<gene>
    <name evidence="11" type="ORF">C7373_10372</name>
    <name evidence="10" type="ORF">IB211_01033</name>
</gene>